<dbReference type="Proteomes" id="UP000321168">
    <property type="component" value="Unassembled WGS sequence"/>
</dbReference>
<organism evidence="1 2">
    <name type="scientific">Luteibaculum oceani</name>
    <dbReference type="NCBI Taxonomy" id="1294296"/>
    <lineage>
        <taxon>Bacteria</taxon>
        <taxon>Pseudomonadati</taxon>
        <taxon>Bacteroidota</taxon>
        <taxon>Flavobacteriia</taxon>
        <taxon>Flavobacteriales</taxon>
        <taxon>Luteibaculaceae</taxon>
        <taxon>Luteibaculum</taxon>
    </lineage>
</organism>
<evidence type="ECO:0000313" key="2">
    <source>
        <dbReference type="Proteomes" id="UP000321168"/>
    </source>
</evidence>
<dbReference type="InterPro" id="IPR036909">
    <property type="entry name" value="Cyt_c-like_dom_sf"/>
</dbReference>
<dbReference type="OrthoDB" id="9786191at2"/>
<dbReference type="GO" id="GO:0020037">
    <property type="term" value="F:heme binding"/>
    <property type="evidence" value="ECO:0007669"/>
    <property type="project" value="InterPro"/>
</dbReference>
<accession>A0A5C6VAS4</accession>
<dbReference type="AlphaFoldDB" id="A0A5C6VAS4"/>
<keyword evidence="2" id="KW-1185">Reference proteome</keyword>
<dbReference type="GO" id="GO:0009055">
    <property type="term" value="F:electron transfer activity"/>
    <property type="evidence" value="ECO:0007669"/>
    <property type="project" value="InterPro"/>
</dbReference>
<proteinExistence type="predicted"/>
<reference evidence="1 2" key="1">
    <citation type="submission" date="2019-08" db="EMBL/GenBank/DDBJ databases">
        <title>Genome of Luteibaculum oceani JCM 18817.</title>
        <authorList>
            <person name="Bowman J.P."/>
        </authorList>
    </citation>
    <scope>NUCLEOTIDE SEQUENCE [LARGE SCALE GENOMIC DNA]</scope>
    <source>
        <strain evidence="1 2">JCM 18817</strain>
    </source>
</reference>
<gene>
    <name evidence="1" type="ORF">FRX97_03860</name>
</gene>
<name>A0A5C6VAS4_9FLAO</name>
<evidence type="ECO:0008006" key="3">
    <source>
        <dbReference type="Google" id="ProtNLM"/>
    </source>
</evidence>
<dbReference type="RefSeq" id="WP_147013584.1">
    <property type="nucleotide sequence ID" value="NZ_VORB01000003.1"/>
</dbReference>
<evidence type="ECO:0000313" key="1">
    <source>
        <dbReference type="EMBL" id="TXC81661.1"/>
    </source>
</evidence>
<dbReference type="PROSITE" id="PS51257">
    <property type="entry name" value="PROKAR_LIPOPROTEIN"/>
    <property type="match status" value="1"/>
</dbReference>
<dbReference type="EMBL" id="VORB01000003">
    <property type="protein sequence ID" value="TXC81661.1"/>
    <property type="molecule type" value="Genomic_DNA"/>
</dbReference>
<protein>
    <recommendedName>
        <fullName evidence="3">Cytochrome C Planctomycete-type domain-containing protein</fullName>
    </recommendedName>
</protein>
<comment type="caution">
    <text evidence="1">The sequence shown here is derived from an EMBL/GenBank/DDBJ whole genome shotgun (WGS) entry which is preliminary data.</text>
</comment>
<dbReference type="SUPFAM" id="SSF46626">
    <property type="entry name" value="Cytochrome c"/>
    <property type="match status" value="1"/>
</dbReference>
<sequence>MYKYVGVVILVGISFFACKKEKTNADPINTSAISCADVDSTFASGVRPIIAKSCAIAGCHKSPGRGGVILESYEQISTESQKSRFLIAIKRSGENGVSPMPPSNPLTAEEVKSISCWIDAGSLDN</sequence>